<reference evidence="1 2" key="1">
    <citation type="journal article" date="2021" name="Hortic Res">
        <title>High-quality reference genome and annotation aids understanding of berry development for evergreen blueberry (Vaccinium darrowii).</title>
        <authorList>
            <person name="Yu J."/>
            <person name="Hulse-Kemp A.M."/>
            <person name="Babiker E."/>
            <person name="Staton M."/>
        </authorList>
    </citation>
    <scope>NUCLEOTIDE SEQUENCE [LARGE SCALE GENOMIC DNA]</scope>
    <source>
        <strain evidence="2">cv. NJ 8807/NJ 8810</strain>
        <tissue evidence="1">Young leaf</tissue>
    </source>
</reference>
<dbReference type="EMBL" id="CM037159">
    <property type="protein sequence ID" value="KAH7867178.1"/>
    <property type="molecule type" value="Genomic_DNA"/>
</dbReference>
<protein>
    <submittedName>
        <fullName evidence="1">Uncharacterized protein</fullName>
    </submittedName>
</protein>
<gene>
    <name evidence="1" type="ORF">Vadar_030018</name>
</gene>
<comment type="caution">
    <text evidence="1">The sequence shown here is derived from an EMBL/GenBank/DDBJ whole genome shotgun (WGS) entry which is preliminary data.</text>
</comment>
<sequence length="447" mass="50247">MVVAREKGKRAQLSLEWASPEEDKVALKSEKRQPELSSSDWASGLPEGILDSILDRVIQLSDYLRFAAICKPWFSAAAHQKDRRRREPHKEQLEETTLQRYAEKANVEMDCFSRILSLDVSQPEIKELAPRTSVRLEKSYIVESSSGADLLLIASRMQAMVLCCRSSQGPPWQTPREPHKQVVPFLLIPSPNQSLEAREAEDDRRSLYTVAQKKGRSVRLTLWGFNGFDDPICHQGKFNVLDDSSRVLFLDVSKSNSQVKELAPRSSSGNSRGNNQQSIEKVKITSLGGDTLFSGDNYSLCVLASQFPGWQANCIYIATCLLAAIVEWKPGIKTQPFQLPDFGAAAGRSIKCTRLPARVGSREGKMRATLPPFLARVFPWLQPAPTGTRNANGKPYVYAKQLFDVMQENFVIFILWYGKVSGFSSFKYNTRPYKNFCPQLGLECLNL</sequence>
<name>A0ACB7ZMI2_9ERIC</name>
<organism evidence="1 2">
    <name type="scientific">Vaccinium darrowii</name>
    <dbReference type="NCBI Taxonomy" id="229202"/>
    <lineage>
        <taxon>Eukaryota</taxon>
        <taxon>Viridiplantae</taxon>
        <taxon>Streptophyta</taxon>
        <taxon>Embryophyta</taxon>
        <taxon>Tracheophyta</taxon>
        <taxon>Spermatophyta</taxon>
        <taxon>Magnoliopsida</taxon>
        <taxon>eudicotyledons</taxon>
        <taxon>Gunneridae</taxon>
        <taxon>Pentapetalae</taxon>
        <taxon>asterids</taxon>
        <taxon>Ericales</taxon>
        <taxon>Ericaceae</taxon>
        <taxon>Vaccinioideae</taxon>
        <taxon>Vaccinieae</taxon>
        <taxon>Vaccinium</taxon>
    </lineage>
</organism>
<evidence type="ECO:0000313" key="2">
    <source>
        <dbReference type="Proteomes" id="UP000828048"/>
    </source>
</evidence>
<evidence type="ECO:0000313" key="1">
    <source>
        <dbReference type="EMBL" id="KAH7867178.1"/>
    </source>
</evidence>
<proteinExistence type="predicted"/>
<dbReference type="Proteomes" id="UP000828048">
    <property type="component" value="Chromosome 9"/>
</dbReference>
<accession>A0ACB7ZMI2</accession>
<keyword evidence="2" id="KW-1185">Reference proteome</keyword>